<dbReference type="GO" id="GO:0005737">
    <property type="term" value="C:cytoplasm"/>
    <property type="evidence" value="ECO:0007669"/>
    <property type="project" value="TreeGrafter"/>
</dbReference>
<dbReference type="GeneID" id="17275882"/>
<comment type="similarity">
    <text evidence="1">Belongs to the peptidase C14B family.</text>
</comment>
<dbReference type="InterPro" id="IPR050452">
    <property type="entry name" value="Metacaspase"/>
</dbReference>
<dbReference type="STRING" id="2903.R1FBG5"/>
<dbReference type="Gene3D" id="3.40.50.1460">
    <property type="match status" value="1"/>
</dbReference>
<evidence type="ECO:0000313" key="3">
    <source>
        <dbReference type="EnsemblProtists" id="EOD30609"/>
    </source>
</evidence>
<protein>
    <recommendedName>
        <fullName evidence="5">Metacaspase protein</fullName>
    </recommendedName>
</protein>
<sequence>MGGCSSSQKTTAEPEQQRTPRRRALLVGMDYRGAPAGWPIINGTRNDVKVFDTLLREHWGFSEENIVTVTDPAQQSTESLLAALTAFKASLRPGDTAVIFYSGDGHGKQVFDANGDEVTRKGESAPDIMDEALCTTNGTLLDDDLTVLMQGIAASAAQLFWFCDACYSGGFVDQGSGSSLPENVVLIASSLETQKSEDALRIETDKETGKMAMFYQGTGTRWLKAAVDGGGLPPRATHQQLFDALAAERAKDKRTSVQNPFIVASATARQLTLWM</sequence>
<evidence type="ECO:0008006" key="5">
    <source>
        <dbReference type="Google" id="ProtNLM"/>
    </source>
</evidence>
<reference evidence="4" key="1">
    <citation type="journal article" date="2013" name="Nature">
        <title>Pan genome of the phytoplankton Emiliania underpins its global distribution.</title>
        <authorList>
            <person name="Read B.A."/>
            <person name="Kegel J."/>
            <person name="Klute M.J."/>
            <person name="Kuo A."/>
            <person name="Lefebvre S.C."/>
            <person name="Maumus F."/>
            <person name="Mayer C."/>
            <person name="Miller J."/>
            <person name="Monier A."/>
            <person name="Salamov A."/>
            <person name="Young J."/>
            <person name="Aguilar M."/>
            <person name="Claverie J.M."/>
            <person name="Frickenhaus S."/>
            <person name="Gonzalez K."/>
            <person name="Herman E.K."/>
            <person name="Lin Y.C."/>
            <person name="Napier J."/>
            <person name="Ogata H."/>
            <person name="Sarno A.F."/>
            <person name="Shmutz J."/>
            <person name="Schroeder D."/>
            <person name="de Vargas C."/>
            <person name="Verret F."/>
            <person name="von Dassow P."/>
            <person name="Valentin K."/>
            <person name="Van de Peer Y."/>
            <person name="Wheeler G."/>
            <person name="Dacks J.B."/>
            <person name="Delwiche C.F."/>
            <person name="Dyhrman S.T."/>
            <person name="Glockner G."/>
            <person name="John U."/>
            <person name="Richards T."/>
            <person name="Worden A.Z."/>
            <person name="Zhang X."/>
            <person name="Grigoriev I.V."/>
            <person name="Allen A.E."/>
            <person name="Bidle K."/>
            <person name="Borodovsky M."/>
            <person name="Bowler C."/>
            <person name="Brownlee C."/>
            <person name="Cock J.M."/>
            <person name="Elias M."/>
            <person name="Gladyshev V.N."/>
            <person name="Groth M."/>
            <person name="Guda C."/>
            <person name="Hadaegh A."/>
            <person name="Iglesias-Rodriguez M.D."/>
            <person name="Jenkins J."/>
            <person name="Jones B.M."/>
            <person name="Lawson T."/>
            <person name="Leese F."/>
            <person name="Lindquist E."/>
            <person name="Lobanov A."/>
            <person name="Lomsadze A."/>
            <person name="Malik S.B."/>
            <person name="Marsh M.E."/>
            <person name="Mackinder L."/>
            <person name="Mock T."/>
            <person name="Mueller-Roeber B."/>
            <person name="Pagarete A."/>
            <person name="Parker M."/>
            <person name="Probert I."/>
            <person name="Quesneville H."/>
            <person name="Raines C."/>
            <person name="Rensing S.A."/>
            <person name="Riano-Pachon D.M."/>
            <person name="Richier S."/>
            <person name="Rokitta S."/>
            <person name="Shiraiwa Y."/>
            <person name="Soanes D.M."/>
            <person name="van der Giezen M."/>
            <person name="Wahlund T.M."/>
            <person name="Williams B."/>
            <person name="Wilson W."/>
            <person name="Wolfe G."/>
            <person name="Wurch L.L."/>
        </authorList>
    </citation>
    <scope>NUCLEOTIDE SEQUENCE</scope>
</reference>
<dbReference type="KEGG" id="ehx:EMIHUDRAFT_468330"/>
<accession>A0A0D3K4C4</accession>
<dbReference type="RefSeq" id="XP_005783038.1">
    <property type="nucleotide sequence ID" value="XM_005782981.1"/>
</dbReference>
<dbReference type="eggNOG" id="KOG1546">
    <property type="taxonomic scope" value="Eukaryota"/>
</dbReference>
<evidence type="ECO:0000313" key="4">
    <source>
        <dbReference type="Proteomes" id="UP000013827"/>
    </source>
</evidence>
<evidence type="ECO:0000256" key="1">
    <source>
        <dbReference type="ARBA" id="ARBA00009005"/>
    </source>
</evidence>
<proteinExistence type="inferred from homology"/>
<feature type="region of interest" description="Disordered" evidence="2">
    <location>
        <begin position="1"/>
        <end position="21"/>
    </location>
</feature>
<keyword evidence="4" id="KW-1185">Reference proteome</keyword>
<feature type="compositionally biased region" description="Polar residues" evidence="2">
    <location>
        <begin position="1"/>
        <end position="14"/>
    </location>
</feature>
<reference evidence="3" key="2">
    <citation type="submission" date="2024-10" db="UniProtKB">
        <authorList>
            <consortium name="EnsemblProtists"/>
        </authorList>
    </citation>
    <scope>IDENTIFICATION</scope>
</reference>
<evidence type="ECO:0000256" key="2">
    <source>
        <dbReference type="SAM" id="MobiDB-lite"/>
    </source>
</evidence>
<name>A0A0D3K4C4_EMIH1</name>
<dbReference type="GO" id="GO:0004197">
    <property type="term" value="F:cysteine-type endopeptidase activity"/>
    <property type="evidence" value="ECO:0007669"/>
    <property type="project" value="TreeGrafter"/>
</dbReference>
<dbReference type="PANTHER" id="PTHR48104">
    <property type="entry name" value="METACASPASE-4"/>
    <property type="match status" value="1"/>
</dbReference>
<dbReference type="AlphaFoldDB" id="A0A0D3K4C4"/>
<dbReference type="GO" id="GO:0006508">
    <property type="term" value="P:proteolysis"/>
    <property type="evidence" value="ECO:0007669"/>
    <property type="project" value="TreeGrafter"/>
</dbReference>
<dbReference type="Proteomes" id="UP000013827">
    <property type="component" value="Unassembled WGS sequence"/>
</dbReference>
<dbReference type="EnsemblProtists" id="EOD30609">
    <property type="protein sequence ID" value="EOD30609"/>
    <property type="gene ID" value="EMIHUDRAFT_468330"/>
</dbReference>
<dbReference type="PANTHER" id="PTHR48104:SF30">
    <property type="entry name" value="METACASPASE-1"/>
    <property type="match status" value="1"/>
</dbReference>
<dbReference type="PaxDb" id="2903-EOD30609"/>
<organism evidence="3 4">
    <name type="scientific">Emiliania huxleyi (strain CCMP1516)</name>
    <dbReference type="NCBI Taxonomy" id="280463"/>
    <lineage>
        <taxon>Eukaryota</taxon>
        <taxon>Haptista</taxon>
        <taxon>Haptophyta</taxon>
        <taxon>Prymnesiophyceae</taxon>
        <taxon>Isochrysidales</taxon>
        <taxon>Noelaerhabdaceae</taxon>
        <taxon>Emiliania</taxon>
    </lineage>
</organism>
<dbReference type="HOGENOM" id="CLU_1095961_0_0_1"/>